<sequence length="794" mass="89892">MTTLLVAGCVQVWNKKKGMSKSEEAFIEIVEEVNSVNLVIHFSNSNQIKTFQLTNNIRNVVFRSHGENQNHLHVTFQNNNFLFINKLSYNDASSLKMLLDMVQNNELQPSMQPVRGEGDQCETKELLDQKCKEPHSESSQSDTGSAAPVPQETPSTAHVVTVAATNLEEWKGDEVSLQFSLEKHKQGLPNLGNTCYMNAILQSLFAIPSFVDDLLHQSIQCGKIPFRGVTLCVAQLFVLRNVCDLQVKEKMLVNIKKAISTVADIFSEDTENDSHEFLVHCLDQIKENVSLLRKIWEKEQASGEKVGTEMLICPVTSNFEFELQRSIVCKGCGQIVYRTELSNYLSINLPQPSKSQTFSIQTALDLYFAPEELEYTCEKCEHKCSVALYKFSKVPRVLIVHLKRYNFNEGWFLKKDEHVVLVPKYLHLSSHCNESTTLPSPPENYVHVWDPEAKMVSEETIGGDSQLKSSTTLASESKDSKASCSGSVKQTRSQKGQKGKKGSRKKKKHQGLEKGHKLNLIESDVRGSIFDAVSEDQVIVGDAKLYHEDIISLLLQEFGSEFFISSPGEGLEEDLKHGPENPEPTQFKEADISSELPDFVTIQVGSEGVPGEPHSFEAGRVCDPEKPLSPSAQKPDTQEHTENVKRRSKRNVQGAKMKSQVTVCSSKEPKKIDRVLSKEEREARDKKREMKTQKRGPYAYRLISIVSHLGRTLHSGHYISDIYDFRKRIWYTFSDLRVAVLSQNPVKKGGRHTTGYIFFYMHNEIFEELMKREEKAKIQSTEARENPKPKPQEE</sequence>
<dbReference type="GO" id="GO:0000082">
    <property type="term" value="P:G1/S transition of mitotic cell cycle"/>
    <property type="evidence" value="ECO:0007669"/>
    <property type="project" value="TreeGrafter"/>
</dbReference>
<dbReference type="Gene3D" id="2.30.29.180">
    <property type="entry name" value="Ubiquitin carboxyl-terminal hydrolase 26/29/37, pleckstrin homology-like domain"/>
    <property type="match status" value="1"/>
</dbReference>
<evidence type="ECO:0000256" key="1">
    <source>
        <dbReference type="ARBA" id="ARBA00000707"/>
    </source>
</evidence>
<dbReference type="EC" id="3.4.19.12" evidence="7"/>
<comment type="catalytic activity">
    <reaction evidence="1 7">
        <text>Thiol-dependent hydrolysis of ester, thioester, amide, peptide and isopeptide bonds formed by the C-terminal Gly of ubiquitin (a 76-residue protein attached to proteins as an intracellular targeting signal).</text>
        <dbReference type="EC" id="3.4.19.12"/>
    </reaction>
</comment>
<dbReference type="GO" id="GO:0005829">
    <property type="term" value="C:cytosol"/>
    <property type="evidence" value="ECO:0007669"/>
    <property type="project" value="TreeGrafter"/>
</dbReference>
<dbReference type="PROSITE" id="PS00972">
    <property type="entry name" value="USP_1"/>
    <property type="match status" value="1"/>
</dbReference>
<evidence type="ECO:0000256" key="6">
    <source>
        <dbReference type="ARBA" id="ARBA00022807"/>
    </source>
</evidence>
<dbReference type="CDD" id="cd13312">
    <property type="entry name" value="PH_USP37_like"/>
    <property type="match status" value="1"/>
</dbReference>
<dbReference type="FunFam" id="2.30.29.180:FF:000001">
    <property type="entry name" value="Ubiquitin carboxyl-terminal hydrolase 37"/>
    <property type="match status" value="1"/>
</dbReference>
<dbReference type="PANTHER" id="PTHR24006:SF911">
    <property type="entry name" value="UBIQUITIN CARBOXYL-TERMINAL HYDROLASE 26"/>
    <property type="match status" value="1"/>
</dbReference>
<evidence type="ECO:0000256" key="5">
    <source>
        <dbReference type="ARBA" id="ARBA00022801"/>
    </source>
</evidence>
<dbReference type="CDD" id="cd02257">
    <property type="entry name" value="Peptidase_C19"/>
    <property type="match status" value="2"/>
</dbReference>
<name>A0A9B0WQ67_CHRAS</name>
<keyword evidence="10" id="KW-1185">Reference proteome</keyword>
<evidence type="ECO:0000313" key="11">
    <source>
        <dbReference type="RefSeq" id="XP_006862920.1"/>
    </source>
</evidence>
<keyword evidence="6 7" id="KW-0788">Thiol protease</keyword>
<keyword evidence="3 7" id="KW-0645">Protease</keyword>
<dbReference type="PROSITE" id="PS00973">
    <property type="entry name" value="USP_2"/>
    <property type="match status" value="1"/>
</dbReference>
<gene>
    <name evidence="11" type="primary">USP26</name>
</gene>
<feature type="region of interest" description="Disordered" evidence="8">
    <location>
        <begin position="460"/>
        <end position="517"/>
    </location>
</feature>
<evidence type="ECO:0000256" key="2">
    <source>
        <dbReference type="ARBA" id="ARBA00009085"/>
    </source>
</evidence>
<dbReference type="InterPro" id="IPR018200">
    <property type="entry name" value="USP_CS"/>
</dbReference>
<dbReference type="InterPro" id="IPR001394">
    <property type="entry name" value="Peptidase_C19_UCH"/>
</dbReference>
<keyword evidence="4 7" id="KW-0833">Ubl conjugation pathway</keyword>
<feature type="compositionally biased region" description="Basic residues" evidence="8">
    <location>
        <begin position="495"/>
        <end position="509"/>
    </location>
</feature>
<feature type="region of interest" description="Disordered" evidence="8">
    <location>
        <begin position="128"/>
        <end position="155"/>
    </location>
</feature>
<feature type="compositionally biased region" description="Basic and acidic residues" evidence="8">
    <location>
        <begin position="636"/>
        <end position="645"/>
    </location>
</feature>
<dbReference type="Gene3D" id="3.90.70.10">
    <property type="entry name" value="Cysteine proteinases"/>
    <property type="match status" value="2"/>
</dbReference>
<dbReference type="GeneID" id="102839941"/>
<comment type="function">
    <text evidence="7">Deubiquitinating enzyme that removes conjugated ubiquitin from specific proteins to regulate different cellular processes.</text>
</comment>
<dbReference type="RefSeq" id="XP_006862920.1">
    <property type="nucleotide sequence ID" value="XM_006862858.1"/>
</dbReference>
<comment type="similarity">
    <text evidence="2 7">Belongs to the peptidase C19 family.</text>
</comment>
<dbReference type="InterPro" id="IPR038765">
    <property type="entry name" value="Papain-like_cys_pep_sf"/>
</dbReference>
<dbReference type="PROSITE" id="PS50235">
    <property type="entry name" value="USP_3"/>
    <property type="match status" value="1"/>
</dbReference>
<dbReference type="Pfam" id="PF16674">
    <property type="entry name" value="UCH_N"/>
    <property type="match status" value="1"/>
</dbReference>
<dbReference type="Proteomes" id="UP000504623">
    <property type="component" value="Unplaced"/>
</dbReference>
<protein>
    <recommendedName>
        <fullName evidence="7">Ubiquitin carboxyl-terminal hydrolase</fullName>
        <ecNumber evidence="7">3.4.19.12</ecNumber>
    </recommendedName>
</protein>
<feature type="compositionally biased region" description="Polar residues" evidence="8">
    <location>
        <begin position="466"/>
        <end position="475"/>
    </location>
</feature>
<evidence type="ECO:0000256" key="4">
    <source>
        <dbReference type="ARBA" id="ARBA00022786"/>
    </source>
</evidence>
<feature type="region of interest" description="Disordered" evidence="8">
    <location>
        <begin position="604"/>
        <end position="671"/>
    </location>
</feature>
<keyword evidence="5 7" id="KW-0378">Hydrolase</keyword>
<dbReference type="InterPro" id="IPR032069">
    <property type="entry name" value="USP37-like_PH"/>
</dbReference>
<evidence type="ECO:0000313" key="10">
    <source>
        <dbReference type="Proteomes" id="UP000504623"/>
    </source>
</evidence>
<dbReference type="Pfam" id="PF00443">
    <property type="entry name" value="UCH"/>
    <property type="match status" value="1"/>
</dbReference>
<dbReference type="OrthoDB" id="289038at2759"/>
<dbReference type="GO" id="GO:0016579">
    <property type="term" value="P:protein deubiquitination"/>
    <property type="evidence" value="ECO:0007669"/>
    <property type="project" value="InterPro"/>
</dbReference>
<dbReference type="InterPro" id="IPR050164">
    <property type="entry name" value="Peptidase_C19"/>
</dbReference>
<organism evidence="10 11">
    <name type="scientific">Chrysochloris asiatica</name>
    <name type="common">Cape golden mole</name>
    <dbReference type="NCBI Taxonomy" id="185453"/>
    <lineage>
        <taxon>Eukaryota</taxon>
        <taxon>Metazoa</taxon>
        <taxon>Chordata</taxon>
        <taxon>Craniata</taxon>
        <taxon>Vertebrata</taxon>
        <taxon>Euteleostomi</taxon>
        <taxon>Mammalia</taxon>
        <taxon>Eutheria</taxon>
        <taxon>Afrotheria</taxon>
        <taxon>Chrysochloridae</taxon>
        <taxon>Chrysochlorinae</taxon>
        <taxon>Chrysochloris</taxon>
    </lineage>
</organism>
<evidence type="ECO:0000256" key="7">
    <source>
        <dbReference type="RuleBase" id="RU366025"/>
    </source>
</evidence>
<accession>A0A9B0WQ67</accession>
<reference evidence="11" key="1">
    <citation type="submission" date="2025-08" db="UniProtKB">
        <authorList>
            <consortium name="RefSeq"/>
        </authorList>
    </citation>
    <scope>IDENTIFICATION</scope>
    <source>
        <tissue evidence="11">Spleen</tissue>
    </source>
</reference>
<feature type="compositionally biased region" description="Basic and acidic residues" evidence="8">
    <location>
        <begin position="614"/>
        <end position="626"/>
    </location>
</feature>
<dbReference type="InterPro" id="IPR028889">
    <property type="entry name" value="USP"/>
</dbReference>
<dbReference type="SUPFAM" id="SSF54001">
    <property type="entry name" value="Cysteine proteinases"/>
    <property type="match status" value="1"/>
</dbReference>
<dbReference type="AlphaFoldDB" id="A0A9B0WQ67"/>
<evidence type="ECO:0000259" key="9">
    <source>
        <dbReference type="PROSITE" id="PS50235"/>
    </source>
</evidence>
<evidence type="ECO:0000256" key="8">
    <source>
        <dbReference type="SAM" id="MobiDB-lite"/>
    </source>
</evidence>
<dbReference type="PANTHER" id="PTHR24006">
    <property type="entry name" value="UBIQUITIN CARBOXYL-TERMINAL HYDROLASE"/>
    <property type="match status" value="1"/>
</dbReference>
<feature type="domain" description="USP" evidence="9">
    <location>
        <begin position="186"/>
        <end position="763"/>
    </location>
</feature>
<dbReference type="GO" id="GO:0005634">
    <property type="term" value="C:nucleus"/>
    <property type="evidence" value="ECO:0007669"/>
    <property type="project" value="TreeGrafter"/>
</dbReference>
<proteinExistence type="inferred from homology"/>
<dbReference type="CTD" id="83844"/>
<dbReference type="GO" id="GO:0004843">
    <property type="term" value="F:cysteine-type deubiquitinase activity"/>
    <property type="evidence" value="ECO:0007669"/>
    <property type="project" value="UniProtKB-UniRule"/>
</dbReference>
<dbReference type="GO" id="GO:0006508">
    <property type="term" value="P:proteolysis"/>
    <property type="evidence" value="ECO:0007669"/>
    <property type="project" value="UniProtKB-KW"/>
</dbReference>
<evidence type="ECO:0000256" key="3">
    <source>
        <dbReference type="ARBA" id="ARBA00022670"/>
    </source>
</evidence>
<dbReference type="InterPro" id="IPR038093">
    <property type="entry name" value="USP37-like_PH_sf"/>
</dbReference>